<organism evidence="2 3">
    <name type="scientific">Moniliophthora roreri</name>
    <name type="common">Frosty pod rot fungus</name>
    <name type="synonym">Monilia roreri</name>
    <dbReference type="NCBI Taxonomy" id="221103"/>
    <lineage>
        <taxon>Eukaryota</taxon>
        <taxon>Fungi</taxon>
        <taxon>Dikarya</taxon>
        <taxon>Basidiomycota</taxon>
        <taxon>Agaricomycotina</taxon>
        <taxon>Agaricomycetes</taxon>
        <taxon>Agaricomycetidae</taxon>
        <taxon>Agaricales</taxon>
        <taxon>Marasmiineae</taxon>
        <taxon>Marasmiaceae</taxon>
        <taxon>Moniliophthora</taxon>
    </lineage>
</organism>
<feature type="transmembrane region" description="Helical" evidence="1">
    <location>
        <begin position="277"/>
        <end position="300"/>
    </location>
</feature>
<dbReference type="AlphaFoldDB" id="A0A0W0F6I4"/>
<keyword evidence="1" id="KW-1133">Transmembrane helix</keyword>
<gene>
    <name evidence="2" type="ORF">WG66_15517</name>
</gene>
<dbReference type="Proteomes" id="UP000054988">
    <property type="component" value="Unassembled WGS sequence"/>
</dbReference>
<evidence type="ECO:0000313" key="3">
    <source>
        <dbReference type="Proteomes" id="UP000054988"/>
    </source>
</evidence>
<dbReference type="EMBL" id="LATX01002281">
    <property type="protein sequence ID" value="KTB31925.1"/>
    <property type="molecule type" value="Genomic_DNA"/>
</dbReference>
<keyword evidence="1" id="KW-0812">Transmembrane</keyword>
<reference evidence="2 3" key="1">
    <citation type="submission" date="2015-12" db="EMBL/GenBank/DDBJ databases">
        <title>Draft genome sequence of Moniliophthora roreri, the causal agent of frosty pod rot of cacao.</title>
        <authorList>
            <person name="Aime M.C."/>
            <person name="Diaz-Valderrama J.R."/>
            <person name="Kijpornyongpan T."/>
            <person name="Phillips-Mora W."/>
        </authorList>
    </citation>
    <scope>NUCLEOTIDE SEQUENCE [LARGE SCALE GENOMIC DNA]</scope>
    <source>
        <strain evidence="2 3">MCA 2952</strain>
    </source>
</reference>
<feature type="transmembrane region" description="Helical" evidence="1">
    <location>
        <begin position="59"/>
        <end position="83"/>
    </location>
</feature>
<name>A0A0W0F6I4_MONRR</name>
<evidence type="ECO:0000256" key="1">
    <source>
        <dbReference type="SAM" id="Phobius"/>
    </source>
</evidence>
<feature type="transmembrane region" description="Helical" evidence="1">
    <location>
        <begin position="252"/>
        <end position="271"/>
    </location>
</feature>
<proteinExistence type="predicted"/>
<accession>A0A0W0F6I4</accession>
<protein>
    <submittedName>
        <fullName evidence="2">Uncharacterized protein</fullName>
    </submittedName>
</protein>
<comment type="caution">
    <text evidence="2">The sequence shown here is derived from an EMBL/GenBank/DDBJ whole genome shotgun (WGS) entry which is preliminary data.</text>
</comment>
<sequence>MSSSTPEELAPSLSAPHIIVFPIVSLSVMYFVYGFYTLLFGTCIYMMRSRQKENEQLNWNLYLVLTVALFIFSTAFVIVYTTYMVYGAIVAFTAVKTQDYEPFMDYLTHNAENIITDFLQMLLSILLNITAECMLVRAAIHHAASIKLVSSADSPLLPDLGFEEKDCHTPDIVGLVGAIMITIGESDKTIDSNLALYKVGSTIVATYQTASPTVNFILSFLTAGRIWWIHRQVRAHNIYTTKDKLIYAVSRIILESGLLYPIFSIITLVSANTPRTGIILFDFLPLMILSSGIAPTLIMVRAKLGKNVESLQDQISGIRFTSRPAPREETTTIPQTPVYSIENLGMAEVELEEGNEQQMMHGKRSTVMY</sequence>
<keyword evidence="1" id="KW-0472">Membrane</keyword>
<feature type="transmembrane region" description="Helical" evidence="1">
    <location>
        <begin position="118"/>
        <end position="140"/>
    </location>
</feature>
<feature type="transmembrane region" description="Helical" evidence="1">
    <location>
        <begin position="20"/>
        <end position="47"/>
    </location>
</feature>
<evidence type="ECO:0000313" key="2">
    <source>
        <dbReference type="EMBL" id="KTB31925.1"/>
    </source>
</evidence>